<evidence type="ECO:0000256" key="1">
    <source>
        <dbReference type="SAM" id="MobiDB-lite"/>
    </source>
</evidence>
<feature type="compositionally biased region" description="Polar residues" evidence="1">
    <location>
        <begin position="109"/>
        <end position="118"/>
    </location>
</feature>
<name>A0A3P7MXS9_CYLGO</name>
<protein>
    <submittedName>
        <fullName evidence="2">Uncharacterized protein</fullName>
    </submittedName>
</protein>
<feature type="region of interest" description="Disordered" evidence="1">
    <location>
        <begin position="74"/>
        <end position="148"/>
    </location>
</feature>
<reference evidence="2 3" key="1">
    <citation type="submission" date="2018-11" db="EMBL/GenBank/DDBJ databases">
        <authorList>
            <consortium name="Pathogen Informatics"/>
        </authorList>
    </citation>
    <scope>NUCLEOTIDE SEQUENCE [LARGE SCALE GENOMIC DNA]</scope>
</reference>
<dbReference type="AlphaFoldDB" id="A0A3P7MXS9"/>
<feature type="region of interest" description="Disordered" evidence="1">
    <location>
        <begin position="259"/>
        <end position="294"/>
    </location>
</feature>
<proteinExistence type="predicted"/>
<dbReference type="Proteomes" id="UP000271889">
    <property type="component" value="Unassembled WGS sequence"/>
</dbReference>
<sequence>MCSAFTAIPLPDVPIFDNAQEYCVRLEQLTRAAYPESSEREFSILRTGEVIAQLTEWMERSREVALHLKQEATNKPKRCQRGRQTTQRHEHVDQTKVKKERQEHVGLENPNQNMQQNGRDCKGIPRPQHTAGRPKVPQGGKGKSVAGARGARSFSTVLRHWACTRVAKKNANDLVGSQTLETEKGFGVDGNVEEIPQRKYLPVYDASGTLMNFRGIIRLTLELRNGPRCRAAFFVMKGDGMIVLGTNILHALGYSISRKGQPGRDEGKRPNHQGIGRRRNKRARKPDRTREPRQAKVAAFLKHTQRNQGFGANIVTDHAQVLQVL</sequence>
<evidence type="ECO:0000313" key="2">
    <source>
        <dbReference type="EMBL" id="VDN31820.1"/>
    </source>
</evidence>
<accession>A0A3P7MXS9</accession>
<feature type="compositionally biased region" description="Basic residues" evidence="1">
    <location>
        <begin position="275"/>
        <end position="285"/>
    </location>
</feature>
<keyword evidence="3" id="KW-1185">Reference proteome</keyword>
<dbReference type="EMBL" id="UYRV01119647">
    <property type="protein sequence ID" value="VDN31820.1"/>
    <property type="molecule type" value="Genomic_DNA"/>
</dbReference>
<dbReference type="OrthoDB" id="5871389at2759"/>
<evidence type="ECO:0000313" key="3">
    <source>
        <dbReference type="Proteomes" id="UP000271889"/>
    </source>
</evidence>
<organism evidence="2 3">
    <name type="scientific">Cylicostephanus goldi</name>
    <name type="common">Nematode worm</name>
    <dbReference type="NCBI Taxonomy" id="71465"/>
    <lineage>
        <taxon>Eukaryota</taxon>
        <taxon>Metazoa</taxon>
        <taxon>Ecdysozoa</taxon>
        <taxon>Nematoda</taxon>
        <taxon>Chromadorea</taxon>
        <taxon>Rhabditida</taxon>
        <taxon>Rhabditina</taxon>
        <taxon>Rhabditomorpha</taxon>
        <taxon>Strongyloidea</taxon>
        <taxon>Strongylidae</taxon>
        <taxon>Cylicostephanus</taxon>
    </lineage>
</organism>
<gene>
    <name evidence="2" type="ORF">CGOC_LOCUS11939</name>
</gene>
<feature type="compositionally biased region" description="Basic and acidic residues" evidence="1">
    <location>
        <begin position="87"/>
        <end position="106"/>
    </location>
</feature>